<keyword evidence="2" id="KW-1185">Reference proteome</keyword>
<evidence type="ECO:0000313" key="2">
    <source>
        <dbReference type="Proteomes" id="UP000500938"/>
    </source>
</evidence>
<dbReference type="EMBL" id="CP053085">
    <property type="protein sequence ID" value="QJR37500.1"/>
    <property type="molecule type" value="Genomic_DNA"/>
</dbReference>
<protein>
    <submittedName>
        <fullName evidence="1">Uncharacterized protein</fullName>
    </submittedName>
</protein>
<dbReference type="KEGG" id="ggr:HKW67_19275"/>
<accession>A0A6M4IS92</accession>
<dbReference type="Proteomes" id="UP000500938">
    <property type="component" value="Chromosome"/>
</dbReference>
<proteinExistence type="predicted"/>
<reference evidence="1 2" key="1">
    <citation type="submission" date="2020-05" db="EMBL/GenBank/DDBJ databases">
        <title>Complete genome sequence of Gemmatimonas greenlandica TET16.</title>
        <authorList>
            <person name="Zeng Y."/>
        </authorList>
    </citation>
    <scope>NUCLEOTIDE SEQUENCE [LARGE SCALE GENOMIC DNA]</scope>
    <source>
        <strain evidence="1 2">TET16</strain>
    </source>
</reference>
<evidence type="ECO:0000313" key="1">
    <source>
        <dbReference type="EMBL" id="QJR37500.1"/>
    </source>
</evidence>
<gene>
    <name evidence="1" type="ORF">HKW67_19275</name>
</gene>
<name>A0A6M4IS92_9BACT</name>
<dbReference type="RefSeq" id="WP_171226935.1">
    <property type="nucleotide sequence ID" value="NZ_CP053085.1"/>
</dbReference>
<dbReference type="AlphaFoldDB" id="A0A6M4IS92"/>
<sequence length="100" mass="10808">MDIVAERGKRFATRVTNPGPVALEPMSAEAVAGVPWERQLTVRAADGAVYLPSQILLQEVRYEPALYVAAFREAPSEALVDGSVWCVFIAFASDTESPAI</sequence>
<organism evidence="1 2">
    <name type="scientific">Gemmatimonas groenlandica</name>
    <dbReference type="NCBI Taxonomy" id="2732249"/>
    <lineage>
        <taxon>Bacteria</taxon>
        <taxon>Pseudomonadati</taxon>
        <taxon>Gemmatimonadota</taxon>
        <taxon>Gemmatimonadia</taxon>
        <taxon>Gemmatimonadales</taxon>
        <taxon>Gemmatimonadaceae</taxon>
        <taxon>Gemmatimonas</taxon>
    </lineage>
</organism>